<evidence type="ECO:0000313" key="1">
    <source>
        <dbReference type="EMBL" id="TDL15407.1"/>
    </source>
</evidence>
<dbReference type="EMBL" id="ML170276">
    <property type="protein sequence ID" value="TDL15407.1"/>
    <property type="molecule type" value="Genomic_DNA"/>
</dbReference>
<proteinExistence type="predicted"/>
<dbReference type="Proteomes" id="UP000294933">
    <property type="component" value="Unassembled WGS sequence"/>
</dbReference>
<gene>
    <name evidence="1" type="ORF">BD410DRAFT_808936</name>
</gene>
<organism evidence="1 2">
    <name type="scientific">Rickenella mellea</name>
    <dbReference type="NCBI Taxonomy" id="50990"/>
    <lineage>
        <taxon>Eukaryota</taxon>
        <taxon>Fungi</taxon>
        <taxon>Dikarya</taxon>
        <taxon>Basidiomycota</taxon>
        <taxon>Agaricomycotina</taxon>
        <taxon>Agaricomycetes</taxon>
        <taxon>Hymenochaetales</taxon>
        <taxon>Rickenellaceae</taxon>
        <taxon>Rickenella</taxon>
    </lineage>
</organism>
<keyword evidence="2" id="KW-1185">Reference proteome</keyword>
<sequence>MLPYTTEYTLTMISLSKKVFFAVLSSVRLCLPTSNLTRILVIWSTDAELLCARQGGDARELTCAMYQQLTGIQTPSAQIILDAAPDAALGNRIATGPTCAAHNDLITGPCHGAGIGLTSRHLQVDIPFKTWFVYMRMHAEPGMCHFPIILCDTLQDDLTAQCSSFAYPCVCLDHNATGLEHMFVPVGLTGKKSDFDHIVGLKYADPPEWKQISEEAKPSYRCLLHFQAKLKDLRAKGVIIWDEQNLRRVISHILDRDAPKLPHCDTSELKLILDNLKANGENRK</sequence>
<accession>A0A4Y7PJ47</accession>
<evidence type="ECO:0000313" key="2">
    <source>
        <dbReference type="Proteomes" id="UP000294933"/>
    </source>
</evidence>
<reference evidence="1 2" key="1">
    <citation type="submission" date="2018-06" db="EMBL/GenBank/DDBJ databases">
        <title>A transcriptomic atlas of mushroom development highlights an independent origin of complex multicellularity.</title>
        <authorList>
            <consortium name="DOE Joint Genome Institute"/>
            <person name="Krizsan K."/>
            <person name="Almasi E."/>
            <person name="Merenyi Z."/>
            <person name="Sahu N."/>
            <person name="Viragh M."/>
            <person name="Koszo T."/>
            <person name="Mondo S."/>
            <person name="Kiss B."/>
            <person name="Balint B."/>
            <person name="Kues U."/>
            <person name="Barry K."/>
            <person name="Hegedus J.C."/>
            <person name="Henrissat B."/>
            <person name="Johnson J."/>
            <person name="Lipzen A."/>
            <person name="Ohm R."/>
            <person name="Nagy I."/>
            <person name="Pangilinan J."/>
            <person name="Yan J."/>
            <person name="Xiong Y."/>
            <person name="Grigoriev I.V."/>
            <person name="Hibbett D.S."/>
            <person name="Nagy L.G."/>
        </authorList>
    </citation>
    <scope>NUCLEOTIDE SEQUENCE [LARGE SCALE GENOMIC DNA]</scope>
    <source>
        <strain evidence="1 2">SZMC22713</strain>
    </source>
</reference>
<protein>
    <submittedName>
        <fullName evidence="1">Uncharacterized protein</fullName>
    </submittedName>
</protein>
<name>A0A4Y7PJ47_9AGAM</name>
<dbReference type="AlphaFoldDB" id="A0A4Y7PJ47"/>
<dbReference type="VEuPathDB" id="FungiDB:BD410DRAFT_808936"/>